<dbReference type="Proteomes" id="UP000789342">
    <property type="component" value="Unassembled WGS sequence"/>
</dbReference>
<gene>
    <name evidence="2" type="ORF">AMORRO_LOCUS6009</name>
</gene>
<name>A0A9N9B9Y9_9GLOM</name>
<dbReference type="AlphaFoldDB" id="A0A9N9B9Y9"/>
<feature type="region of interest" description="Disordered" evidence="1">
    <location>
        <begin position="1"/>
        <end position="38"/>
    </location>
</feature>
<sequence>MRQNVNAQRRHRAEETEEQRHTRNFSENTNNDNHSIPHKIHSNNYSHCSYCNMLKFLNKNPGMCCRNGKDDISKLFHDNIRIYNSAFAFASVGIHFDHELANAGAGVYTFRV</sequence>
<evidence type="ECO:0000256" key="1">
    <source>
        <dbReference type="SAM" id="MobiDB-lite"/>
    </source>
</evidence>
<accession>A0A9N9B9Y9</accession>
<evidence type="ECO:0000313" key="3">
    <source>
        <dbReference type="Proteomes" id="UP000789342"/>
    </source>
</evidence>
<feature type="compositionally biased region" description="Polar residues" evidence="1">
    <location>
        <begin position="25"/>
        <end position="34"/>
    </location>
</feature>
<protein>
    <submittedName>
        <fullName evidence="2">12772_t:CDS:1</fullName>
    </submittedName>
</protein>
<feature type="compositionally biased region" description="Basic and acidic residues" evidence="1">
    <location>
        <begin position="12"/>
        <end position="21"/>
    </location>
</feature>
<keyword evidence="3" id="KW-1185">Reference proteome</keyword>
<proteinExistence type="predicted"/>
<organism evidence="2 3">
    <name type="scientific">Acaulospora morrowiae</name>
    <dbReference type="NCBI Taxonomy" id="94023"/>
    <lineage>
        <taxon>Eukaryota</taxon>
        <taxon>Fungi</taxon>
        <taxon>Fungi incertae sedis</taxon>
        <taxon>Mucoromycota</taxon>
        <taxon>Glomeromycotina</taxon>
        <taxon>Glomeromycetes</taxon>
        <taxon>Diversisporales</taxon>
        <taxon>Acaulosporaceae</taxon>
        <taxon>Acaulospora</taxon>
    </lineage>
</organism>
<dbReference type="EMBL" id="CAJVPV010003828">
    <property type="protein sequence ID" value="CAG8560779.1"/>
    <property type="molecule type" value="Genomic_DNA"/>
</dbReference>
<reference evidence="2" key="1">
    <citation type="submission" date="2021-06" db="EMBL/GenBank/DDBJ databases">
        <authorList>
            <person name="Kallberg Y."/>
            <person name="Tangrot J."/>
            <person name="Rosling A."/>
        </authorList>
    </citation>
    <scope>NUCLEOTIDE SEQUENCE</scope>
    <source>
        <strain evidence="2">CL551</strain>
    </source>
</reference>
<comment type="caution">
    <text evidence="2">The sequence shown here is derived from an EMBL/GenBank/DDBJ whole genome shotgun (WGS) entry which is preliminary data.</text>
</comment>
<evidence type="ECO:0000313" key="2">
    <source>
        <dbReference type="EMBL" id="CAG8560779.1"/>
    </source>
</evidence>
<dbReference type="OrthoDB" id="2431500at2759"/>